<dbReference type="PANTHER" id="PTHR42732">
    <property type="entry name" value="BETA-GALACTOSIDASE"/>
    <property type="match status" value="1"/>
</dbReference>
<dbReference type="AlphaFoldDB" id="A0A1E5SIR1"/>
<evidence type="ECO:0000259" key="7">
    <source>
        <dbReference type="Pfam" id="PF16355"/>
    </source>
</evidence>
<dbReference type="InterPro" id="IPR006101">
    <property type="entry name" value="Glyco_hydro_2"/>
</dbReference>
<dbReference type="InterPro" id="IPR036156">
    <property type="entry name" value="Beta-gal/glucu_dom_sf"/>
</dbReference>
<reference evidence="8 9" key="1">
    <citation type="submission" date="2016-05" db="EMBL/GenBank/DDBJ databases">
        <title>Draft Genome Sequence of Algibacter sp. Strain SK-16 Isolated from the Surface Water of Aburatsubo Inlet.</title>
        <authorList>
            <person name="Wong S.-K."/>
            <person name="Yoshizawa S."/>
            <person name="Nakajima Y."/>
            <person name="Ogura Y."/>
            <person name="Tetsuya H."/>
            <person name="Hamasaki K."/>
        </authorList>
    </citation>
    <scope>NUCLEOTIDE SEQUENCE [LARGE SCALE GENOMIC DNA]</scope>
    <source>
        <strain evidence="8 9">SK-16</strain>
    </source>
</reference>
<evidence type="ECO:0000256" key="1">
    <source>
        <dbReference type="ARBA" id="ARBA00007401"/>
    </source>
</evidence>
<dbReference type="Pfam" id="PF02836">
    <property type="entry name" value="Glyco_hydro_2_C"/>
    <property type="match status" value="1"/>
</dbReference>
<dbReference type="InterPro" id="IPR032311">
    <property type="entry name" value="DUF4982"/>
</dbReference>
<name>A0A1E5SIR1_9FLAO</name>
<comment type="caution">
    <text evidence="8">The sequence shown here is derived from an EMBL/GenBank/DDBJ whole genome shotgun (WGS) entry which is preliminary data.</text>
</comment>
<dbReference type="Gene3D" id="3.20.20.80">
    <property type="entry name" value="Glycosidases"/>
    <property type="match status" value="1"/>
</dbReference>
<dbReference type="GO" id="GO:0005975">
    <property type="term" value="P:carbohydrate metabolic process"/>
    <property type="evidence" value="ECO:0007669"/>
    <property type="project" value="InterPro"/>
</dbReference>
<dbReference type="Pfam" id="PF02837">
    <property type="entry name" value="Glyco_hydro_2_N"/>
    <property type="match status" value="1"/>
</dbReference>
<gene>
    <name evidence="8" type="ORF">A8C32_07435</name>
</gene>
<evidence type="ECO:0000256" key="3">
    <source>
        <dbReference type="ARBA" id="ARBA00023295"/>
    </source>
</evidence>
<keyword evidence="3" id="KW-0326">Glycosidase</keyword>
<evidence type="ECO:0000313" key="8">
    <source>
        <dbReference type="EMBL" id="OEJ99004.1"/>
    </source>
</evidence>
<evidence type="ECO:0000259" key="4">
    <source>
        <dbReference type="Pfam" id="PF00703"/>
    </source>
</evidence>
<dbReference type="EMBL" id="MDJD01000054">
    <property type="protein sequence ID" value="OEJ99004.1"/>
    <property type="molecule type" value="Genomic_DNA"/>
</dbReference>
<keyword evidence="2" id="KW-0378">Hydrolase</keyword>
<keyword evidence="9" id="KW-1185">Reference proteome</keyword>
<evidence type="ECO:0000256" key="2">
    <source>
        <dbReference type="ARBA" id="ARBA00022801"/>
    </source>
</evidence>
<dbReference type="STRING" id="1849968.A8C32_07435"/>
<dbReference type="PRINTS" id="PR00132">
    <property type="entry name" value="GLHYDRLASE2"/>
</dbReference>
<comment type="similarity">
    <text evidence="1">Belongs to the glycosyl hydrolase 2 family.</text>
</comment>
<protein>
    <recommendedName>
        <fullName evidence="10">Beta-galactosidase</fullName>
    </recommendedName>
</protein>
<dbReference type="RefSeq" id="WP_069831687.1">
    <property type="nucleotide sequence ID" value="NZ_MDJD01000054.1"/>
</dbReference>
<proteinExistence type="inferred from homology"/>
<dbReference type="GO" id="GO:0004553">
    <property type="term" value="F:hydrolase activity, hydrolyzing O-glycosyl compounds"/>
    <property type="evidence" value="ECO:0007669"/>
    <property type="project" value="InterPro"/>
</dbReference>
<dbReference type="Gene3D" id="2.60.120.260">
    <property type="entry name" value="Galactose-binding domain-like"/>
    <property type="match status" value="1"/>
</dbReference>
<dbReference type="InterPro" id="IPR051913">
    <property type="entry name" value="GH2_Domain-Containing"/>
</dbReference>
<evidence type="ECO:0000259" key="5">
    <source>
        <dbReference type="Pfam" id="PF02836"/>
    </source>
</evidence>
<dbReference type="PANTHER" id="PTHR42732:SF1">
    <property type="entry name" value="BETA-MANNOSIDASE"/>
    <property type="match status" value="1"/>
</dbReference>
<dbReference type="SUPFAM" id="SSF51445">
    <property type="entry name" value="(Trans)glycosidases"/>
    <property type="match status" value="1"/>
</dbReference>
<dbReference type="Proteomes" id="UP000095713">
    <property type="component" value="Unassembled WGS sequence"/>
</dbReference>
<accession>A0A1E5SIR1</accession>
<dbReference type="SUPFAM" id="SSF49785">
    <property type="entry name" value="Galactose-binding domain-like"/>
    <property type="match status" value="1"/>
</dbReference>
<dbReference type="InterPro" id="IPR006102">
    <property type="entry name" value="Ig-like_GH2"/>
</dbReference>
<dbReference type="Pfam" id="PF00703">
    <property type="entry name" value="Glyco_hydro_2"/>
    <property type="match status" value="1"/>
</dbReference>
<evidence type="ECO:0008006" key="10">
    <source>
        <dbReference type="Google" id="ProtNLM"/>
    </source>
</evidence>
<dbReference type="InterPro" id="IPR006103">
    <property type="entry name" value="Glyco_hydro_2_cat"/>
</dbReference>
<organism evidence="8 9">
    <name type="scientific">Flavivirga aquatica</name>
    <dbReference type="NCBI Taxonomy" id="1849968"/>
    <lineage>
        <taxon>Bacteria</taxon>
        <taxon>Pseudomonadati</taxon>
        <taxon>Bacteroidota</taxon>
        <taxon>Flavobacteriia</taxon>
        <taxon>Flavobacteriales</taxon>
        <taxon>Flavobacteriaceae</taxon>
        <taxon>Flavivirga</taxon>
    </lineage>
</organism>
<feature type="domain" description="Glycosyl hydrolases family 2 sugar binding" evidence="6">
    <location>
        <begin position="48"/>
        <end position="191"/>
    </location>
</feature>
<feature type="domain" description="Glycoside hydrolase family 2 catalytic" evidence="5">
    <location>
        <begin position="319"/>
        <end position="610"/>
    </location>
</feature>
<feature type="domain" description="Glycoside hydrolase family 2 immunoglobulin-like beta-sandwich" evidence="4">
    <location>
        <begin position="214"/>
        <end position="312"/>
    </location>
</feature>
<sequence length="693" mass="80276">MNRLNPFTLFFYLVLLSCLNSVTVFSLPDNKLEIPINVDSPRITQSLNGAWKFFQGPHRHASKENFDSSRWQWVSVPHTWNTDIIKKTGYYKGHAWYRKTFHAASKLNAKRVFIRFEGALARTKVYLNGKEVGAHDGGYAAFAFEITDLIKFNSDNQLAVMVSNADNAEIVPTSDYLFTRFGGIYRPVELIYTDQVCISPIDYASPGVYLKQQNVTKKKAEVEIVTKLDNGYKEAQNVLVETSISDASGKIIWKQVTKPILKNGLQDVSQKAIIKNPHLWHGKKDPYLYSARIAIIKKGKEIDVVQQPLGLRYFHVDANEGFFLNDEYINLRGVSRHQEWEQSGSALTNDQHERDMALMEEMGVNTIRFAHYQQADLMYDITDKNGIVVWAEVPITPPYKKNNKKYKENCRQQIIELIRQNYNHPSILLWGMYNEVHIPIEHAQEFQKLMKTEDPTRLTTAASNKKLMDRHEVTDLIAWNKYFGWYNNPHDGIGAFMDGVHEKKPNLKIAVSEYGAGGSIAHQRQELTPPDPTVGQFYTEQYQCYVHEKNYKVINKRKYIWGKYIWNMFDFSWPIVDRGDAELLNHKGMITYDREVKKDVFYFYKANWSKMPVLYITSKRHIYRDNPTTKVKVYSNAKNVELTLNGEKINKKPTQENGAFVWEDLNLKKGENKVEVSADFKGALLKDTCTWVY</sequence>
<evidence type="ECO:0000313" key="9">
    <source>
        <dbReference type="Proteomes" id="UP000095713"/>
    </source>
</evidence>
<evidence type="ECO:0000259" key="6">
    <source>
        <dbReference type="Pfam" id="PF02837"/>
    </source>
</evidence>
<dbReference type="PROSITE" id="PS51257">
    <property type="entry name" value="PROKAR_LIPOPROTEIN"/>
    <property type="match status" value="1"/>
</dbReference>
<dbReference type="Pfam" id="PF16355">
    <property type="entry name" value="DUF4982"/>
    <property type="match status" value="1"/>
</dbReference>
<feature type="domain" description="DUF4982" evidence="7">
    <location>
        <begin position="628"/>
        <end position="674"/>
    </location>
</feature>
<dbReference type="OrthoDB" id="9801077at2"/>
<dbReference type="InterPro" id="IPR013783">
    <property type="entry name" value="Ig-like_fold"/>
</dbReference>
<dbReference type="InterPro" id="IPR008979">
    <property type="entry name" value="Galactose-bd-like_sf"/>
</dbReference>
<dbReference type="InterPro" id="IPR006104">
    <property type="entry name" value="Glyco_hydro_2_N"/>
</dbReference>
<dbReference type="SUPFAM" id="SSF49303">
    <property type="entry name" value="beta-Galactosidase/glucuronidase domain"/>
    <property type="match status" value="1"/>
</dbReference>
<dbReference type="Gene3D" id="2.60.40.10">
    <property type="entry name" value="Immunoglobulins"/>
    <property type="match status" value="2"/>
</dbReference>
<dbReference type="InterPro" id="IPR017853">
    <property type="entry name" value="GH"/>
</dbReference>